<protein>
    <submittedName>
        <fullName evidence="2">Uncharacterized protein</fullName>
    </submittedName>
</protein>
<feature type="transmembrane region" description="Helical" evidence="1">
    <location>
        <begin position="21"/>
        <end position="41"/>
    </location>
</feature>
<keyword evidence="1" id="KW-1133">Transmembrane helix</keyword>
<evidence type="ECO:0000313" key="2">
    <source>
        <dbReference type="EMBL" id="SEH05095.1"/>
    </source>
</evidence>
<evidence type="ECO:0000313" key="3">
    <source>
        <dbReference type="Proteomes" id="UP000236724"/>
    </source>
</evidence>
<dbReference type="AlphaFoldDB" id="A0A1H6F810"/>
<keyword evidence="3" id="KW-1185">Reference proteome</keyword>
<keyword evidence="1" id="KW-0472">Membrane</keyword>
<feature type="transmembrane region" description="Helical" evidence="1">
    <location>
        <begin position="47"/>
        <end position="63"/>
    </location>
</feature>
<name>A0A1H6F810_9GAMM</name>
<reference evidence="2 3" key="1">
    <citation type="submission" date="2016-10" db="EMBL/GenBank/DDBJ databases">
        <authorList>
            <person name="de Groot N.N."/>
        </authorList>
    </citation>
    <scope>NUCLEOTIDE SEQUENCE [LARGE SCALE GENOMIC DNA]</scope>
    <source>
        <strain evidence="2">MBHS1</strain>
    </source>
</reference>
<sequence length="69" mass="8471">MIYTAEIFVKKNKRSFEKKEITLITRTGFVFHAIVSVFLLWYTQQYFFNWFVIALYLFVYFFVTQTGLY</sequence>
<gene>
    <name evidence="2" type="ORF">MBHS_00948</name>
</gene>
<proteinExistence type="predicted"/>
<dbReference type="EMBL" id="FMSV02000156">
    <property type="protein sequence ID" value="SEH05095.1"/>
    <property type="molecule type" value="Genomic_DNA"/>
</dbReference>
<organism evidence="2 3">
    <name type="scientific">Candidatus Venteria ishoeyi</name>
    <dbReference type="NCBI Taxonomy" id="1899563"/>
    <lineage>
        <taxon>Bacteria</taxon>
        <taxon>Pseudomonadati</taxon>
        <taxon>Pseudomonadota</taxon>
        <taxon>Gammaproteobacteria</taxon>
        <taxon>Thiotrichales</taxon>
        <taxon>Thiotrichaceae</taxon>
        <taxon>Venteria</taxon>
    </lineage>
</organism>
<dbReference type="Proteomes" id="UP000236724">
    <property type="component" value="Unassembled WGS sequence"/>
</dbReference>
<evidence type="ECO:0000256" key="1">
    <source>
        <dbReference type="SAM" id="Phobius"/>
    </source>
</evidence>
<keyword evidence="1" id="KW-0812">Transmembrane</keyword>
<accession>A0A1H6F810</accession>